<accession>A0AAU3I9R8</accession>
<dbReference type="InterPro" id="IPR013517">
    <property type="entry name" value="FG-GAP"/>
</dbReference>
<sequence length="622" mass="65276">MTARRSRLMWATSTAVVLATLATSATATALSGADAPEQLNYVTKINVGEQAACTGTLVDPQWVLTAATCFAADGKPPAGKPAVTTTVTVGRTDLTQTGGSVQQAIWLIPHADRDLVLVRLATRITDPAIKPVPLATTPAATGEKLTKAGFGRTKTEWVPDKLHTGTFTVASTTNTTVDLDGSDTATVCKGDAGGPALRTVNGTTELVAINSRSWQGGCLGNDPTETRTGAIDTRVDDLRGWVASTVAVPRVTDYTGDGKSDVAYLYNYGTNTDGTNHTALWLQTSTGSGFNGPVKSWDSGTDSWDWNLSKTVSGDFNGDGLADVGVLYKYPNTSDGRGHTALWTFTSTGTGFNAPVKVWDSGTGSWSWDSSAPVSGDFNGDGLADVGVLYKYANTSDGRGHSALWTFTSTGTGINAPVRKWDSGDGSWTWDNSALVAGDFNGDGKSDVGALYKYGNTSDGRGHSALWTFTSTGTGINAPVRKWDSGDGSWTWDNSALVAGDFNGDGKSDVGALYKYGNTTDGRGHTALWTFTSTGTGINTPVKAWDSGDDSWTWDNSALVAGDFNGDGKSDVGALYKYPNTTDGRGHTALWTFTSTGTGINTPVKAWDSGTGSWTWDRTKVG</sequence>
<dbReference type="EMBL" id="CP109546">
    <property type="protein sequence ID" value="WTZ13956.1"/>
    <property type="molecule type" value="Genomic_DNA"/>
</dbReference>
<dbReference type="Gene3D" id="2.40.128.340">
    <property type="match status" value="3"/>
</dbReference>
<gene>
    <name evidence="6" type="ORF">OG699_41970</name>
</gene>
<dbReference type="InterPro" id="IPR028994">
    <property type="entry name" value="Integrin_alpha_N"/>
</dbReference>
<feature type="chain" id="PRO_5043480476" evidence="4">
    <location>
        <begin position="30"/>
        <end position="622"/>
    </location>
</feature>
<keyword evidence="6" id="KW-0645">Protease</keyword>
<reference evidence="6" key="1">
    <citation type="submission" date="2022-10" db="EMBL/GenBank/DDBJ databases">
        <title>The complete genomes of actinobacterial strains from the NBC collection.</title>
        <authorList>
            <person name="Joergensen T.S."/>
            <person name="Alvarez Arevalo M."/>
            <person name="Sterndorff E.B."/>
            <person name="Faurdal D."/>
            <person name="Vuksanovic O."/>
            <person name="Mourched A.-S."/>
            <person name="Charusanti P."/>
            <person name="Shaw S."/>
            <person name="Blin K."/>
            <person name="Weber T."/>
        </authorList>
    </citation>
    <scope>NUCLEOTIDE SEQUENCE</scope>
    <source>
        <strain evidence="6">NBC_01393</strain>
    </source>
</reference>
<keyword evidence="2 4" id="KW-0732">Signal</keyword>
<dbReference type="InterPro" id="IPR009003">
    <property type="entry name" value="Peptidase_S1_PA"/>
</dbReference>
<name>A0AAU3I9R8_9ACTN</name>
<protein>
    <submittedName>
        <fullName evidence="6">Trypsin-like serine protease</fullName>
        <ecNumber evidence="6">3.4.21.-</ecNumber>
    </submittedName>
</protein>
<dbReference type="PROSITE" id="PS50240">
    <property type="entry name" value="TRYPSIN_DOM"/>
    <property type="match status" value="1"/>
</dbReference>
<evidence type="ECO:0000256" key="2">
    <source>
        <dbReference type="ARBA" id="ARBA00022729"/>
    </source>
</evidence>
<evidence type="ECO:0000256" key="3">
    <source>
        <dbReference type="ARBA" id="ARBA00023157"/>
    </source>
</evidence>
<dbReference type="PANTHER" id="PTHR24276:SF96">
    <property type="entry name" value="PEPTIDASE S1 DOMAIN-CONTAINING PROTEIN"/>
    <property type="match status" value="1"/>
</dbReference>
<keyword evidence="6" id="KW-0378">Hydrolase</keyword>
<dbReference type="SUPFAM" id="SSF50494">
    <property type="entry name" value="Trypsin-like serine proteases"/>
    <property type="match status" value="1"/>
</dbReference>
<dbReference type="SMART" id="SM00020">
    <property type="entry name" value="Tryp_SPc"/>
    <property type="match status" value="1"/>
</dbReference>
<dbReference type="Pfam" id="PF13517">
    <property type="entry name" value="FG-GAP_3"/>
    <property type="match status" value="1"/>
</dbReference>
<dbReference type="GO" id="GO:0004252">
    <property type="term" value="F:serine-type endopeptidase activity"/>
    <property type="evidence" value="ECO:0007669"/>
    <property type="project" value="InterPro"/>
</dbReference>
<evidence type="ECO:0000313" key="6">
    <source>
        <dbReference type="EMBL" id="WTZ13956.1"/>
    </source>
</evidence>
<dbReference type="Gene3D" id="2.40.10.10">
    <property type="entry name" value="Trypsin-like serine proteases"/>
    <property type="match status" value="1"/>
</dbReference>
<organism evidence="6">
    <name type="scientific">Streptomyces sp. NBC_01393</name>
    <dbReference type="NCBI Taxonomy" id="2903851"/>
    <lineage>
        <taxon>Bacteria</taxon>
        <taxon>Bacillati</taxon>
        <taxon>Actinomycetota</taxon>
        <taxon>Actinomycetes</taxon>
        <taxon>Kitasatosporales</taxon>
        <taxon>Streptomycetaceae</taxon>
        <taxon>Streptomyces</taxon>
    </lineage>
</organism>
<dbReference type="Pfam" id="PF00089">
    <property type="entry name" value="Trypsin"/>
    <property type="match status" value="1"/>
</dbReference>
<dbReference type="PRINTS" id="PR00722">
    <property type="entry name" value="CHYMOTRYPSIN"/>
</dbReference>
<dbReference type="GO" id="GO:0006508">
    <property type="term" value="P:proteolysis"/>
    <property type="evidence" value="ECO:0007669"/>
    <property type="project" value="UniProtKB-KW"/>
</dbReference>
<keyword evidence="3" id="KW-1015">Disulfide bond</keyword>
<dbReference type="InterPro" id="IPR050430">
    <property type="entry name" value="Peptidase_S1"/>
</dbReference>
<dbReference type="InterPro" id="IPR043504">
    <property type="entry name" value="Peptidase_S1_PA_chymotrypsin"/>
</dbReference>
<proteinExistence type="inferred from homology"/>
<dbReference type="PANTHER" id="PTHR24276">
    <property type="entry name" value="POLYSERASE-RELATED"/>
    <property type="match status" value="1"/>
</dbReference>
<evidence type="ECO:0000256" key="1">
    <source>
        <dbReference type="ARBA" id="ARBA00007664"/>
    </source>
</evidence>
<dbReference type="InterPro" id="IPR001314">
    <property type="entry name" value="Peptidase_S1A"/>
</dbReference>
<feature type="domain" description="Peptidase S1" evidence="5">
    <location>
        <begin position="16"/>
        <end position="247"/>
    </location>
</feature>
<evidence type="ECO:0000256" key="4">
    <source>
        <dbReference type="SAM" id="SignalP"/>
    </source>
</evidence>
<evidence type="ECO:0000259" key="5">
    <source>
        <dbReference type="PROSITE" id="PS50240"/>
    </source>
</evidence>
<dbReference type="InterPro" id="IPR001254">
    <property type="entry name" value="Trypsin_dom"/>
</dbReference>
<feature type="signal peptide" evidence="4">
    <location>
        <begin position="1"/>
        <end position="29"/>
    </location>
</feature>
<comment type="similarity">
    <text evidence="1">Belongs to the peptidase S1 family.</text>
</comment>
<dbReference type="SUPFAM" id="SSF69318">
    <property type="entry name" value="Integrin alpha N-terminal domain"/>
    <property type="match status" value="1"/>
</dbReference>
<dbReference type="AlphaFoldDB" id="A0AAU3I9R8"/>
<dbReference type="EC" id="3.4.21.-" evidence="6"/>